<keyword evidence="3" id="KW-0804">Transcription</keyword>
<proteinExistence type="predicted"/>
<evidence type="ECO:0000256" key="1">
    <source>
        <dbReference type="ARBA" id="ARBA00023015"/>
    </source>
</evidence>
<reference evidence="6 7" key="1">
    <citation type="submission" date="2017-05" db="EMBL/GenBank/DDBJ databases">
        <title>Complete and WGS of Bordetella genogroups.</title>
        <authorList>
            <person name="Spilker T."/>
            <person name="Lipuma J."/>
        </authorList>
    </citation>
    <scope>NUCLEOTIDE SEQUENCE [LARGE SCALE GENOMIC DNA]</scope>
    <source>
        <strain evidence="6 7">AU9795</strain>
    </source>
</reference>
<evidence type="ECO:0000313" key="7">
    <source>
        <dbReference type="Proteomes" id="UP000216354"/>
    </source>
</evidence>
<evidence type="ECO:0000313" key="6">
    <source>
        <dbReference type="EMBL" id="OZI58657.1"/>
    </source>
</evidence>
<gene>
    <name evidence="6" type="ORF">CAL27_18405</name>
</gene>
<keyword evidence="7" id="KW-1185">Reference proteome</keyword>
<feature type="DNA-binding region" description="H-T-H motif" evidence="4">
    <location>
        <begin position="83"/>
        <end position="102"/>
    </location>
</feature>
<dbReference type="Proteomes" id="UP000216354">
    <property type="component" value="Unassembled WGS sequence"/>
</dbReference>
<organism evidence="6 7">
    <name type="scientific">Bordetella genomosp. 1</name>
    <dbReference type="NCBI Taxonomy" id="1395607"/>
    <lineage>
        <taxon>Bacteria</taxon>
        <taxon>Pseudomonadati</taxon>
        <taxon>Pseudomonadota</taxon>
        <taxon>Betaproteobacteria</taxon>
        <taxon>Burkholderiales</taxon>
        <taxon>Alcaligenaceae</taxon>
        <taxon>Bordetella</taxon>
    </lineage>
</organism>
<dbReference type="InterPro" id="IPR036271">
    <property type="entry name" value="Tet_transcr_reg_TetR-rel_C_sf"/>
</dbReference>
<accession>A0ABX4EZ03</accession>
<comment type="caution">
    <text evidence="6">The sequence shown here is derived from an EMBL/GenBank/DDBJ whole genome shotgun (WGS) entry which is preliminary data.</text>
</comment>
<name>A0ABX4EZ03_9BORD</name>
<dbReference type="Gene3D" id="1.10.10.60">
    <property type="entry name" value="Homeodomain-like"/>
    <property type="match status" value="1"/>
</dbReference>
<dbReference type="PANTHER" id="PTHR47506">
    <property type="entry name" value="TRANSCRIPTIONAL REGULATORY PROTEIN"/>
    <property type="match status" value="1"/>
</dbReference>
<sequence>MAANAFIWKSVSDAPDAGGAAWSTIFKCRSTSIYKCRASCKMCQPLFWSSDMKVSRAQAAANRERVVAESARLFRDRGFAAVGLNELMQSAGLTRGGFYGQFESKQDLVRLALSEAMAQNLANWEKLAGAGEEASLRRYIENYLSDRHQSARAAGCTMAALAGDIGREDAATRALFEQGLCNLEARVQTLMPGATDAQRRQRTWACLSALVGALTLSRSVTDPALAAEIRQATIDTLVDSFVPATR</sequence>
<evidence type="ECO:0000256" key="2">
    <source>
        <dbReference type="ARBA" id="ARBA00023125"/>
    </source>
</evidence>
<dbReference type="Pfam" id="PF00440">
    <property type="entry name" value="TetR_N"/>
    <property type="match status" value="1"/>
</dbReference>
<dbReference type="PROSITE" id="PS50977">
    <property type="entry name" value="HTH_TETR_2"/>
    <property type="match status" value="1"/>
</dbReference>
<dbReference type="PRINTS" id="PR00455">
    <property type="entry name" value="HTHTETR"/>
</dbReference>
<evidence type="ECO:0000256" key="3">
    <source>
        <dbReference type="ARBA" id="ARBA00023163"/>
    </source>
</evidence>
<dbReference type="InterPro" id="IPR001647">
    <property type="entry name" value="HTH_TetR"/>
</dbReference>
<keyword evidence="2 4" id="KW-0238">DNA-binding</keyword>
<dbReference type="SUPFAM" id="SSF46689">
    <property type="entry name" value="Homeodomain-like"/>
    <property type="match status" value="1"/>
</dbReference>
<protein>
    <recommendedName>
        <fullName evidence="5">HTH tetR-type domain-containing protein</fullName>
    </recommendedName>
</protein>
<evidence type="ECO:0000256" key="4">
    <source>
        <dbReference type="PROSITE-ProRule" id="PRU00335"/>
    </source>
</evidence>
<dbReference type="InterPro" id="IPR009057">
    <property type="entry name" value="Homeodomain-like_sf"/>
</dbReference>
<feature type="domain" description="HTH tetR-type" evidence="5">
    <location>
        <begin position="60"/>
        <end position="120"/>
    </location>
</feature>
<dbReference type="PANTHER" id="PTHR47506:SF7">
    <property type="entry name" value="TRANSCRIPTIONAL REGULATORY PROTEIN"/>
    <property type="match status" value="1"/>
</dbReference>
<evidence type="ECO:0000259" key="5">
    <source>
        <dbReference type="PROSITE" id="PS50977"/>
    </source>
</evidence>
<keyword evidence="1" id="KW-0805">Transcription regulation</keyword>
<dbReference type="Gene3D" id="1.10.357.10">
    <property type="entry name" value="Tetracycline Repressor, domain 2"/>
    <property type="match status" value="1"/>
</dbReference>
<dbReference type="SUPFAM" id="SSF48498">
    <property type="entry name" value="Tetracyclin repressor-like, C-terminal domain"/>
    <property type="match status" value="1"/>
</dbReference>
<dbReference type="EMBL" id="NEVR01000004">
    <property type="protein sequence ID" value="OZI58657.1"/>
    <property type="molecule type" value="Genomic_DNA"/>
</dbReference>